<protein>
    <submittedName>
        <fullName evidence="3">Uncharacterized protein</fullName>
    </submittedName>
</protein>
<dbReference type="PANTHER" id="PTHR12829:SF4">
    <property type="entry name" value="N(6)-ADENINE-SPECIFIC METHYLTRANSFERASE METTL4"/>
    <property type="match status" value="1"/>
</dbReference>
<keyword evidence="2" id="KW-0175">Coiled coil</keyword>
<dbReference type="GO" id="GO:0032259">
    <property type="term" value="P:methylation"/>
    <property type="evidence" value="ECO:0007669"/>
    <property type="project" value="InterPro"/>
</dbReference>
<dbReference type="Pfam" id="PF05063">
    <property type="entry name" value="MT-A70"/>
    <property type="match status" value="1"/>
</dbReference>
<dbReference type="GO" id="GO:0008168">
    <property type="term" value="F:methyltransferase activity"/>
    <property type="evidence" value="ECO:0007669"/>
    <property type="project" value="InterPro"/>
</dbReference>
<feature type="coiled-coil region" evidence="2">
    <location>
        <begin position="49"/>
        <end position="78"/>
    </location>
</feature>
<dbReference type="Proteomes" id="UP000580250">
    <property type="component" value="Unassembled WGS sequence"/>
</dbReference>
<dbReference type="Gene3D" id="3.40.50.150">
    <property type="entry name" value="Vaccinia Virus protein VP39"/>
    <property type="match status" value="1"/>
</dbReference>
<evidence type="ECO:0000256" key="2">
    <source>
        <dbReference type="SAM" id="Coils"/>
    </source>
</evidence>
<evidence type="ECO:0000313" key="4">
    <source>
        <dbReference type="Proteomes" id="UP000580250"/>
    </source>
</evidence>
<comment type="caution">
    <text evidence="3">The sequence shown here is derived from an EMBL/GenBank/DDBJ whole genome shotgun (WGS) entry which is preliminary data.</text>
</comment>
<dbReference type="AlphaFoldDB" id="A0A6V7TNS7"/>
<dbReference type="PANTHER" id="PTHR12829">
    <property type="entry name" value="N6-ADENOSINE-METHYLTRANSFERASE"/>
    <property type="match status" value="1"/>
</dbReference>
<dbReference type="EMBL" id="CAJEWN010000007">
    <property type="protein sequence ID" value="CAD2128430.1"/>
    <property type="molecule type" value="Genomic_DNA"/>
</dbReference>
<dbReference type="PROSITE" id="PS51143">
    <property type="entry name" value="MT_A70"/>
    <property type="match status" value="1"/>
</dbReference>
<dbReference type="InterPro" id="IPR029063">
    <property type="entry name" value="SAM-dependent_MTases_sf"/>
</dbReference>
<evidence type="ECO:0000313" key="3">
    <source>
        <dbReference type="EMBL" id="CAD2128430.1"/>
    </source>
</evidence>
<dbReference type="PROSITE" id="PS00092">
    <property type="entry name" value="N6_MTASE"/>
    <property type="match status" value="1"/>
</dbReference>
<dbReference type="InterPro" id="IPR007757">
    <property type="entry name" value="MT-A70-like"/>
</dbReference>
<dbReference type="SUPFAM" id="SSF53335">
    <property type="entry name" value="S-adenosyl-L-methionine-dependent methyltransferases"/>
    <property type="match status" value="1"/>
</dbReference>
<organism evidence="3 4">
    <name type="scientific">Meloidogyne enterolobii</name>
    <name type="common">Root-knot nematode worm</name>
    <name type="synonym">Meloidogyne mayaguensis</name>
    <dbReference type="NCBI Taxonomy" id="390850"/>
    <lineage>
        <taxon>Eukaryota</taxon>
        <taxon>Metazoa</taxon>
        <taxon>Ecdysozoa</taxon>
        <taxon>Nematoda</taxon>
        <taxon>Chromadorea</taxon>
        <taxon>Rhabditida</taxon>
        <taxon>Tylenchina</taxon>
        <taxon>Tylenchomorpha</taxon>
        <taxon>Tylenchoidea</taxon>
        <taxon>Meloidogynidae</taxon>
        <taxon>Meloidogyninae</taxon>
        <taxon>Meloidogyne</taxon>
    </lineage>
</organism>
<proteinExistence type="inferred from homology"/>
<gene>
    <name evidence="3" type="ORF">MENT_LOCUS2223</name>
</gene>
<name>A0A6V7TNS7_MELEN</name>
<evidence type="ECO:0000256" key="1">
    <source>
        <dbReference type="PROSITE-ProRule" id="PRU00489"/>
    </source>
</evidence>
<dbReference type="OrthoDB" id="61116at2759"/>
<comment type="similarity">
    <text evidence="1">Belongs to the MT-A70-like family.</text>
</comment>
<dbReference type="GO" id="GO:0003676">
    <property type="term" value="F:nucleic acid binding"/>
    <property type="evidence" value="ECO:0007669"/>
    <property type="project" value="InterPro"/>
</dbReference>
<accession>A0A6V7TNS7</accession>
<dbReference type="InterPro" id="IPR002052">
    <property type="entry name" value="DNA_methylase_N6_adenine_CS"/>
</dbReference>
<reference evidence="3 4" key="1">
    <citation type="submission" date="2020-08" db="EMBL/GenBank/DDBJ databases">
        <authorList>
            <person name="Koutsovoulos G."/>
            <person name="Danchin GJ E."/>
        </authorList>
    </citation>
    <scope>NUCLEOTIDE SEQUENCE [LARGE SCALE GENOMIC DNA]</scope>
</reference>
<sequence>MKEFIKSDLFIYFDELEIYENIYLENFLNKILYKIDTPFMMESQTKNWINEKMGKLNRKRKRKKKEEEEGNNKFLEKNSTFIQSIYQKFMSIYSKNLFNLNISNIDVGNKEAKNFVKNSPKCEFEYITESALDEEFLTKNLEENGNTSLLPNILFKNNFSKFILQNSIYLIPPSCSFYIGNVADINKLKLETNSFDLIIIDPPWQNRTVKRQKTYKILSNNHSSSSNSNLLTSIPIPSLLTQNGLLCLWITNSEKIFNFALNLIKNWKLVLIAKWHWLKLCKSGEPICQFNPSHKVPFETILFACKPEFVEDFKLIRDDFCIISIPNAYPSRKPPISILLEKLNLIKSPQNGLELFGRYLLPKFTTIGYEVVKFQNKYFFE</sequence>
<dbReference type="GO" id="GO:0005634">
    <property type="term" value="C:nucleus"/>
    <property type="evidence" value="ECO:0007669"/>
    <property type="project" value="TreeGrafter"/>
</dbReference>